<sequence>MTSSEIRPEQDAADPRSRRRILLSSVSSDSHTWNLVFLQLLLEEWGHEVHNIGACVPDELLISECRQYVPDLVVISTVNGHGAADGARLIRRLRPQEGLERLPVVIGGTIGTRAAAAGTYAPELLRAGFTAVFENSSGLRDFRQYVGTVASHAPHVVGSR</sequence>
<evidence type="ECO:0000313" key="2">
    <source>
        <dbReference type="EMBL" id="MEB8340256.1"/>
    </source>
</evidence>
<dbReference type="InterPro" id="IPR036724">
    <property type="entry name" value="Cobalamin-bd_sf"/>
</dbReference>
<evidence type="ECO:0000313" key="3">
    <source>
        <dbReference type="Proteomes" id="UP001354931"/>
    </source>
</evidence>
<evidence type="ECO:0000259" key="1">
    <source>
        <dbReference type="PROSITE" id="PS51332"/>
    </source>
</evidence>
<name>A0ABU6F8B1_9ACTN</name>
<reference evidence="2 3" key="1">
    <citation type="submission" date="2022-10" db="EMBL/GenBank/DDBJ databases">
        <authorList>
            <person name="Xie J."/>
            <person name="Shen N."/>
        </authorList>
    </citation>
    <scope>NUCLEOTIDE SEQUENCE [LARGE SCALE GENOMIC DNA]</scope>
    <source>
        <strain evidence="2 3">YIM65594</strain>
    </source>
</reference>
<dbReference type="Proteomes" id="UP001354931">
    <property type="component" value="Unassembled WGS sequence"/>
</dbReference>
<keyword evidence="3" id="KW-1185">Reference proteome</keyword>
<dbReference type="Pfam" id="PF02310">
    <property type="entry name" value="B12-binding"/>
    <property type="match status" value="1"/>
</dbReference>
<proteinExistence type="predicted"/>
<protein>
    <submittedName>
        <fullName evidence="2">Cobalamin B12-binding domain-containing protein</fullName>
    </submittedName>
</protein>
<gene>
    <name evidence="2" type="ORF">OKJ99_22435</name>
</gene>
<accession>A0ABU6F8B1</accession>
<dbReference type="CDD" id="cd02065">
    <property type="entry name" value="B12-binding_like"/>
    <property type="match status" value="1"/>
</dbReference>
<organism evidence="2 3">
    <name type="scientific">Streptomyces endophyticus</name>
    <dbReference type="NCBI Taxonomy" id="714166"/>
    <lineage>
        <taxon>Bacteria</taxon>
        <taxon>Bacillati</taxon>
        <taxon>Actinomycetota</taxon>
        <taxon>Actinomycetes</taxon>
        <taxon>Kitasatosporales</taxon>
        <taxon>Streptomycetaceae</taxon>
        <taxon>Streptomyces</taxon>
    </lineage>
</organism>
<dbReference type="InterPro" id="IPR006158">
    <property type="entry name" value="Cobalamin-bd"/>
</dbReference>
<dbReference type="PROSITE" id="PS51332">
    <property type="entry name" value="B12_BINDING"/>
    <property type="match status" value="1"/>
</dbReference>
<dbReference type="EMBL" id="JAOZYC010000130">
    <property type="protein sequence ID" value="MEB8340256.1"/>
    <property type="molecule type" value="Genomic_DNA"/>
</dbReference>
<feature type="domain" description="B12-binding" evidence="1">
    <location>
        <begin position="18"/>
        <end position="156"/>
    </location>
</feature>
<dbReference type="Gene3D" id="3.40.50.280">
    <property type="entry name" value="Cobalamin-binding domain"/>
    <property type="match status" value="1"/>
</dbReference>
<dbReference type="RefSeq" id="WP_326019037.1">
    <property type="nucleotide sequence ID" value="NZ_JAOZYC010000130.1"/>
</dbReference>
<comment type="caution">
    <text evidence="2">The sequence shown here is derived from an EMBL/GenBank/DDBJ whole genome shotgun (WGS) entry which is preliminary data.</text>
</comment>
<dbReference type="SUPFAM" id="SSF52242">
    <property type="entry name" value="Cobalamin (vitamin B12)-binding domain"/>
    <property type="match status" value="1"/>
</dbReference>